<feature type="transmembrane region" description="Helical" evidence="5">
    <location>
        <begin position="357"/>
        <end position="375"/>
    </location>
</feature>
<dbReference type="NCBIfam" id="TIGR00785">
    <property type="entry name" value="dass"/>
    <property type="match status" value="1"/>
</dbReference>
<evidence type="ECO:0000256" key="3">
    <source>
        <dbReference type="ARBA" id="ARBA00022989"/>
    </source>
</evidence>
<accession>A0A381R5A7</accession>
<feature type="transmembrane region" description="Helical" evidence="5">
    <location>
        <begin position="380"/>
        <end position="397"/>
    </location>
</feature>
<dbReference type="AlphaFoldDB" id="A0A381R5A7"/>
<protein>
    <recommendedName>
        <fullName evidence="7">Citrate transporter-like domain-containing protein</fullName>
    </recommendedName>
</protein>
<evidence type="ECO:0000256" key="5">
    <source>
        <dbReference type="SAM" id="Phobius"/>
    </source>
</evidence>
<dbReference type="PANTHER" id="PTHR10283:SF82">
    <property type="entry name" value="SOLUTE CARRIER FAMILY 13 MEMBER 2"/>
    <property type="match status" value="1"/>
</dbReference>
<evidence type="ECO:0000256" key="1">
    <source>
        <dbReference type="ARBA" id="ARBA00004141"/>
    </source>
</evidence>
<feature type="transmembrane region" description="Helical" evidence="5">
    <location>
        <begin position="78"/>
        <end position="97"/>
    </location>
</feature>
<evidence type="ECO:0008006" key="7">
    <source>
        <dbReference type="Google" id="ProtNLM"/>
    </source>
</evidence>
<feature type="transmembrane region" description="Helical" evidence="5">
    <location>
        <begin position="117"/>
        <end position="148"/>
    </location>
</feature>
<evidence type="ECO:0000256" key="2">
    <source>
        <dbReference type="ARBA" id="ARBA00022692"/>
    </source>
</evidence>
<feature type="transmembrane region" description="Helical" evidence="5">
    <location>
        <begin position="260"/>
        <end position="278"/>
    </location>
</feature>
<feature type="transmembrane region" description="Helical" evidence="5">
    <location>
        <begin position="205"/>
        <end position="226"/>
    </location>
</feature>
<feature type="transmembrane region" description="Helical" evidence="5">
    <location>
        <begin position="441"/>
        <end position="463"/>
    </location>
</feature>
<keyword evidence="2 5" id="KW-0812">Transmembrane</keyword>
<evidence type="ECO:0000313" key="6">
    <source>
        <dbReference type="EMBL" id="SUZ86048.1"/>
    </source>
</evidence>
<gene>
    <name evidence="6" type="ORF">METZ01_LOCUS38902</name>
</gene>
<dbReference type="GO" id="GO:0005886">
    <property type="term" value="C:plasma membrane"/>
    <property type="evidence" value="ECO:0007669"/>
    <property type="project" value="TreeGrafter"/>
</dbReference>
<feature type="transmembrane region" description="Helical" evidence="5">
    <location>
        <begin position="47"/>
        <end position="66"/>
    </location>
</feature>
<name>A0A381R5A7_9ZZZZ</name>
<feature type="transmembrane region" description="Helical" evidence="5">
    <location>
        <begin position="169"/>
        <end position="193"/>
    </location>
</feature>
<sequence length="465" mass="49389">MLVVHLLPTPEPLERAGEVIALTPDGKTCLAILLFAVTLWVTEAMPFPATSLLVLILIPAFGITDFSSAVNAGFGNPLIVFFIGVLFLSTGFTRSGLGTRMVLHVLRLSGTRTDRVLLGFITAGALLSMWITDMAVAAVMLPLGVGVLKDAGLKPLRSNYGRALMISCAYGPLIGGIGTPAGTAANLIALSYLEELAGVSISFGQWMLMGVPAAMLMIPAGWWLLLRLFPPEIDRLPFDRSEIDRKLATLGTLKPVERKTLSIFALTITGWLVTPFLADLTGGRVDPPVQAVALFGGLTLFLPTIRVMTWKEAQQSMDWGGVMLIVAGLSLGLMVFETGAARWLAQLLLGNLALVPMLLRPFVIVIAVALLHLLFSSNTVTGSLIMPILLALALDLGLDPWTIAAPAAFTSTLAFILVTESPTNVLPYSAGYFSIRDMAKVGVWMTLAAAVCVTASVTVVGLFSG</sequence>
<dbReference type="Pfam" id="PF00939">
    <property type="entry name" value="Na_sulph_symp"/>
    <property type="match status" value="1"/>
</dbReference>
<reference evidence="6" key="1">
    <citation type="submission" date="2018-05" db="EMBL/GenBank/DDBJ databases">
        <authorList>
            <person name="Lanie J.A."/>
            <person name="Ng W.-L."/>
            <person name="Kazmierczak K.M."/>
            <person name="Andrzejewski T.M."/>
            <person name="Davidsen T.M."/>
            <person name="Wayne K.J."/>
            <person name="Tettelin H."/>
            <person name="Glass J.I."/>
            <person name="Rusch D."/>
            <person name="Podicherti R."/>
            <person name="Tsui H.-C.T."/>
            <person name="Winkler M.E."/>
        </authorList>
    </citation>
    <scope>NUCLEOTIDE SEQUENCE</scope>
</reference>
<dbReference type="InterPro" id="IPR001898">
    <property type="entry name" value="SLC13A/DASS"/>
</dbReference>
<feature type="transmembrane region" description="Helical" evidence="5">
    <location>
        <begin position="290"/>
        <end position="309"/>
    </location>
</feature>
<organism evidence="6">
    <name type="scientific">marine metagenome</name>
    <dbReference type="NCBI Taxonomy" id="408172"/>
    <lineage>
        <taxon>unclassified sequences</taxon>
        <taxon>metagenomes</taxon>
        <taxon>ecological metagenomes</taxon>
    </lineage>
</organism>
<dbReference type="GO" id="GO:0008514">
    <property type="term" value="F:organic anion transmembrane transporter activity"/>
    <property type="evidence" value="ECO:0007669"/>
    <property type="project" value="UniProtKB-ARBA"/>
</dbReference>
<dbReference type="EMBL" id="UINC01001662">
    <property type="protein sequence ID" value="SUZ86048.1"/>
    <property type="molecule type" value="Genomic_DNA"/>
</dbReference>
<dbReference type="PANTHER" id="PTHR10283">
    <property type="entry name" value="SOLUTE CARRIER FAMILY 13 MEMBER"/>
    <property type="match status" value="1"/>
</dbReference>
<feature type="transmembrane region" description="Helical" evidence="5">
    <location>
        <begin position="321"/>
        <end position="345"/>
    </location>
</feature>
<proteinExistence type="predicted"/>
<evidence type="ECO:0000256" key="4">
    <source>
        <dbReference type="ARBA" id="ARBA00023136"/>
    </source>
</evidence>
<comment type="subcellular location">
    <subcellularLocation>
        <location evidence="1">Membrane</location>
        <topology evidence="1">Multi-pass membrane protein</topology>
    </subcellularLocation>
</comment>
<dbReference type="GO" id="GO:1905039">
    <property type="term" value="P:carboxylic acid transmembrane transport"/>
    <property type="evidence" value="ECO:0007669"/>
    <property type="project" value="UniProtKB-ARBA"/>
</dbReference>
<keyword evidence="3 5" id="KW-1133">Transmembrane helix</keyword>
<keyword evidence="4 5" id="KW-0472">Membrane</keyword>